<dbReference type="PROSITE" id="PS00217">
    <property type="entry name" value="SUGAR_TRANSPORT_2"/>
    <property type="match status" value="1"/>
</dbReference>
<dbReference type="Gene3D" id="1.20.1250.20">
    <property type="entry name" value="MFS general substrate transporter like domains"/>
    <property type="match status" value="2"/>
</dbReference>
<gene>
    <name evidence="9" type="ORF">IAA31_05655</name>
</gene>
<comment type="subcellular location">
    <subcellularLocation>
        <location evidence="1">Cell membrane</location>
        <topology evidence="1">Multi-pass membrane protein</topology>
    </subcellularLocation>
</comment>
<keyword evidence="6 7" id="KW-0472">Membrane</keyword>
<keyword evidence="4 7" id="KW-0812">Transmembrane</keyword>
<dbReference type="GO" id="GO:0005886">
    <property type="term" value="C:plasma membrane"/>
    <property type="evidence" value="ECO:0007669"/>
    <property type="project" value="UniProtKB-SubCell"/>
</dbReference>
<keyword evidence="2" id="KW-0813">Transport</keyword>
<proteinExistence type="predicted"/>
<organism evidence="9 10">
    <name type="scientific">Candidatus Anaerobiospirillum merdipullorum</name>
    <dbReference type="NCBI Taxonomy" id="2838450"/>
    <lineage>
        <taxon>Bacteria</taxon>
        <taxon>Pseudomonadati</taxon>
        <taxon>Pseudomonadota</taxon>
        <taxon>Gammaproteobacteria</taxon>
        <taxon>Aeromonadales</taxon>
        <taxon>Succinivibrionaceae</taxon>
        <taxon>Anaerobiospirillum</taxon>
    </lineage>
</organism>
<dbReference type="PROSITE" id="PS50850">
    <property type="entry name" value="MFS"/>
    <property type="match status" value="1"/>
</dbReference>
<dbReference type="AlphaFoldDB" id="A0A9E2KP64"/>
<feature type="transmembrane region" description="Helical" evidence="7">
    <location>
        <begin position="110"/>
        <end position="128"/>
    </location>
</feature>
<dbReference type="EMBL" id="JAHLFG010000062">
    <property type="protein sequence ID" value="MBU3826957.1"/>
    <property type="molecule type" value="Genomic_DNA"/>
</dbReference>
<evidence type="ECO:0000313" key="9">
    <source>
        <dbReference type="EMBL" id="MBU3826957.1"/>
    </source>
</evidence>
<dbReference type="InterPro" id="IPR011701">
    <property type="entry name" value="MFS"/>
</dbReference>
<feature type="transmembrane region" description="Helical" evidence="7">
    <location>
        <begin position="303"/>
        <end position="321"/>
    </location>
</feature>
<accession>A0A9E2KP64</accession>
<dbReference type="SUPFAM" id="SSF103473">
    <property type="entry name" value="MFS general substrate transporter"/>
    <property type="match status" value="1"/>
</dbReference>
<dbReference type="InterPro" id="IPR020846">
    <property type="entry name" value="MFS_dom"/>
</dbReference>
<sequence length="454" mass="48766">MTTLTASSNGIINNDNAATDETTYKSEHADKATMVKAVVAGSVGTVIEWYDYALYGTAAGLVINNLFFPSLSSAAALLAAFATFAVGYFARPLGGIIISHIGDHFGRKPALIFAIVLMGATTTLLGLLPSYFTIGIWAPIILVLLRLFQGFGAGAELAGALTFVAEYVPYRRRALCTAIINASTVIGIMFATGAFFIVSQLPEESFMSWGWRVPFLCSAILFAIALYIRERLDETPVYAEAMAEAKAKAEKQKVPLLEVLKHSPKQVVFNMLALCGHSANSYILSVFIISYMVNTLGYSRSDALSALMWASFFAIIGTPLMGMIADKIGNAKVYIIGNLFIAAFSIPMFLLVDTMSLPMAALGMSIMYSIGYGCTSGAQGAFQVNLFPVRYRYSGIALSRELNSVLISGPTPFIAAWLVELGGGTSHYVMGYYIICCLVSVVAVAAIAKYANHH</sequence>
<feature type="transmembrane region" description="Helical" evidence="7">
    <location>
        <begin position="333"/>
        <end position="352"/>
    </location>
</feature>
<feature type="transmembrane region" description="Helical" evidence="7">
    <location>
        <begin position="134"/>
        <end position="163"/>
    </location>
</feature>
<dbReference type="CDD" id="cd17369">
    <property type="entry name" value="MFS_ShiA_like"/>
    <property type="match status" value="1"/>
</dbReference>
<evidence type="ECO:0000259" key="8">
    <source>
        <dbReference type="PROSITE" id="PS50850"/>
    </source>
</evidence>
<evidence type="ECO:0000256" key="2">
    <source>
        <dbReference type="ARBA" id="ARBA00022448"/>
    </source>
</evidence>
<feature type="transmembrane region" description="Helical" evidence="7">
    <location>
        <begin position="267"/>
        <end position="291"/>
    </location>
</feature>
<evidence type="ECO:0000256" key="3">
    <source>
        <dbReference type="ARBA" id="ARBA00022475"/>
    </source>
</evidence>
<feature type="transmembrane region" description="Helical" evidence="7">
    <location>
        <begin position="209"/>
        <end position="228"/>
    </location>
</feature>
<dbReference type="InterPro" id="IPR036259">
    <property type="entry name" value="MFS_trans_sf"/>
</dbReference>
<feature type="transmembrane region" description="Helical" evidence="7">
    <location>
        <begin position="358"/>
        <end position="382"/>
    </location>
</feature>
<dbReference type="InterPro" id="IPR005829">
    <property type="entry name" value="Sugar_transporter_CS"/>
</dbReference>
<keyword evidence="3" id="KW-1003">Cell membrane</keyword>
<protein>
    <submittedName>
        <fullName evidence="9">MHS family MFS transporter</fullName>
    </submittedName>
</protein>
<dbReference type="PANTHER" id="PTHR43045:SF1">
    <property type="entry name" value="SHIKIMATE TRANSPORTER"/>
    <property type="match status" value="1"/>
</dbReference>
<feature type="transmembrane region" description="Helical" evidence="7">
    <location>
        <begin position="402"/>
        <end position="419"/>
    </location>
</feature>
<dbReference type="GO" id="GO:0022857">
    <property type="term" value="F:transmembrane transporter activity"/>
    <property type="evidence" value="ECO:0007669"/>
    <property type="project" value="InterPro"/>
</dbReference>
<name>A0A9E2KP64_9GAMM</name>
<keyword evidence="5 7" id="KW-1133">Transmembrane helix</keyword>
<dbReference type="Pfam" id="PF07690">
    <property type="entry name" value="MFS_1"/>
    <property type="match status" value="1"/>
</dbReference>
<feature type="domain" description="Major facilitator superfamily (MFS) profile" evidence="8">
    <location>
        <begin position="37"/>
        <end position="452"/>
    </location>
</feature>
<dbReference type="PANTHER" id="PTHR43045">
    <property type="entry name" value="SHIKIMATE TRANSPORTER"/>
    <property type="match status" value="1"/>
</dbReference>
<feature type="transmembrane region" description="Helical" evidence="7">
    <location>
        <begin position="66"/>
        <end position="89"/>
    </location>
</feature>
<feature type="transmembrane region" description="Helical" evidence="7">
    <location>
        <begin position="431"/>
        <end position="451"/>
    </location>
</feature>
<evidence type="ECO:0000256" key="4">
    <source>
        <dbReference type="ARBA" id="ARBA00022692"/>
    </source>
</evidence>
<evidence type="ECO:0000256" key="7">
    <source>
        <dbReference type="SAM" id="Phobius"/>
    </source>
</evidence>
<reference evidence="9" key="1">
    <citation type="journal article" date="2021" name="PeerJ">
        <title>Extensive microbial diversity within the chicken gut microbiome revealed by metagenomics and culture.</title>
        <authorList>
            <person name="Gilroy R."/>
            <person name="Ravi A."/>
            <person name="Getino M."/>
            <person name="Pursley I."/>
            <person name="Horton D.L."/>
            <person name="Alikhan N.F."/>
            <person name="Baker D."/>
            <person name="Gharbi K."/>
            <person name="Hall N."/>
            <person name="Watson M."/>
            <person name="Adriaenssens E.M."/>
            <person name="Foster-Nyarko E."/>
            <person name="Jarju S."/>
            <person name="Secka A."/>
            <person name="Antonio M."/>
            <person name="Oren A."/>
            <person name="Chaudhuri R.R."/>
            <person name="La Ragione R."/>
            <person name="Hildebrand F."/>
            <person name="Pallen M.J."/>
        </authorList>
    </citation>
    <scope>NUCLEOTIDE SEQUENCE</scope>
    <source>
        <strain evidence="9">687</strain>
    </source>
</reference>
<evidence type="ECO:0000256" key="1">
    <source>
        <dbReference type="ARBA" id="ARBA00004651"/>
    </source>
</evidence>
<reference evidence="9" key="2">
    <citation type="submission" date="2021-04" db="EMBL/GenBank/DDBJ databases">
        <authorList>
            <person name="Gilroy R."/>
        </authorList>
    </citation>
    <scope>NUCLEOTIDE SEQUENCE</scope>
    <source>
        <strain evidence="9">687</strain>
    </source>
</reference>
<dbReference type="Proteomes" id="UP000824150">
    <property type="component" value="Unassembled WGS sequence"/>
</dbReference>
<comment type="caution">
    <text evidence="9">The sequence shown here is derived from an EMBL/GenBank/DDBJ whole genome shotgun (WGS) entry which is preliminary data.</text>
</comment>
<evidence type="ECO:0000256" key="5">
    <source>
        <dbReference type="ARBA" id="ARBA00022989"/>
    </source>
</evidence>
<feature type="transmembrane region" description="Helical" evidence="7">
    <location>
        <begin position="175"/>
        <end position="197"/>
    </location>
</feature>
<evidence type="ECO:0000256" key="6">
    <source>
        <dbReference type="ARBA" id="ARBA00023136"/>
    </source>
</evidence>
<evidence type="ECO:0000313" key="10">
    <source>
        <dbReference type="Proteomes" id="UP000824150"/>
    </source>
</evidence>